<dbReference type="AlphaFoldDB" id="A0AAW6E2G9"/>
<evidence type="ECO:0000256" key="1">
    <source>
        <dbReference type="SAM" id="Phobius"/>
    </source>
</evidence>
<dbReference type="EMBL" id="JAQMLS010000012">
    <property type="protein sequence ID" value="MDB8743111.1"/>
    <property type="molecule type" value="Genomic_DNA"/>
</dbReference>
<comment type="caution">
    <text evidence="2">The sequence shown here is derived from an EMBL/GenBank/DDBJ whole genome shotgun (WGS) entry which is preliminary data.</text>
</comment>
<reference evidence="2" key="1">
    <citation type="submission" date="2023-01" db="EMBL/GenBank/DDBJ databases">
        <title>Human gut microbiome strain richness.</title>
        <authorList>
            <person name="Chen-Liaw A."/>
        </authorList>
    </citation>
    <scope>NUCLEOTIDE SEQUENCE</scope>
    <source>
        <strain evidence="2">D59st1_B8_D59t2_181005</strain>
    </source>
</reference>
<keyword evidence="1" id="KW-0472">Membrane</keyword>
<proteinExistence type="predicted"/>
<sequence length="43" mass="4953">MNRVLRKRLGRELKTNFARYLALVLLIVMGMYIIVSVVAFLNG</sequence>
<name>A0AAW6E2G9_9FIRM</name>
<keyword evidence="1" id="KW-1133">Transmembrane helix</keyword>
<dbReference type="RefSeq" id="WP_272114882.1">
    <property type="nucleotide sequence ID" value="NZ_JADMNX010000012.1"/>
</dbReference>
<gene>
    <name evidence="2" type="ORF">PNV70_13665</name>
</gene>
<dbReference type="Proteomes" id="UP001211421">
    <property type="component" value="Unassembled WGS sequence"/>
</dbReference>
<evidence type="ECO:0000313" key="3">
    <source>
        <dbReference type="Proteomes" id="UP001211421"/>
    </source>
</evidence>
<organism evidence="2 3">
    <name type="scientific">Ruminococcus bicirculans</name>
    <name type="common">ex Wegman et al. 2014</name>
    <dbReference type="NCBI Taxonomy" id="1160721"/>
    <lineage>
        <taxon>Bacteria</taxon>
        <taxon>Bacillati</taxon>
        <taxon>Bacillota</taxon>
        <taxon>Clostridia</taxon>
        <taxon>Eubacteriales</taxon>
        <taxon>Oscillospiraceae</taxon>
        <taxon>Ruminococcus</taxon>
    </lineage>
</organism>
<evidence type="ECO:0000313" key="2">
    <source>
        <dbReference type="EMBL" id="MDB8743111.1"/>
    </source>
</evidence>
<accession>A0AAW6E2G9</accession>
<protein>
    <submittedName>
        <fullName evidence="2">Uncharacterized protein</fullName>
    </submittedName>
</protein>
<feature type="transmembrane region" description="Helical" evidence="1">
    <location>
        <begin position="20"/>
        <end position="41"/>
    </location>
</feature>
<keyword evidence="1" id="KW-0812">Transmembrane</keyword>